<dbReference type="GO" id="GO:0006355">
    <property type="term" value="P:regulation of DNA-templated transcription"/>
    <property type="evidence" value="ECO:0007669"/>
    <property type="project" value="InterPro"/>
</dbReference>
<dbReference type="Pfam" id="PF25601">
    <property type="entry name" value="AAA_lid_14"/>
    <property type="match status" value="1"/>
</dbReference>
<dbReference type="Gene3D" id="3.40.50.2300">
    <property type="match status" value="1"/>
</dbReference>
<comment type="caution">
    <text evidence="8">The sequence shown here is derived from an EMBL/GenBank/DDBJ whole genome shotgun (WGS) entry which is preliminary data.</text>
</comment>
<dbReference type="InterPro" id="IPR025944">
    <property type="entry name" value="Sigma_54_int_dom_CS"/>
</dbReference>
<dbReference type="Proteomes" id="UP000534783">
    <property type="component" value="Unassembled WGS sequence"/>
</dbReference>
<dbReference type="InterPro" id="IPR002078">
    <property type="entry name" value="Sigma_54_int"/>
</dbReference>
<dbReference type="SUPFAM" id="SSF52172">
    <property type="entry name" value="CheY-like"/>
    <property type="match status" value="1"/>
</dbReference>
<proteinExistence type="predicted"/>
<reference evidence="8 9" key="1">
    <citation type="journal article" date="2020" name="Nature">
        <title>Bacterial chemolithoautotrophy via manganese oxidation.</title>
        <authorList>
            <person name="Yu H."/>
            <person name="Leadbetter J.R."/>
        </authorList>
    </citation>
    <scope>NUCLEOTIDE SEQUENCE [LARGE SCALE GENOMIC DNA]</scope>
    <source>
        <strain evidence="8 9">Mn-1</strain>
    </source>
</reference>
<dbReference type="PANTHER" id="PTHR32071:SF99">
    <property type="entry name" value="TRANSCRIPTIONAL REGULATORY PROTEIN"/>
    <property type="match status" value="1"/>
</dbReference>
<dbReference type="SMART" id="SM00448">
    <property type="entry name" value="REC"/>
    <property type="match status" value="1"/>
</dbReference>
<dbReference type="InterPro" id="IPR003593">
    <property type="entry name" value="AAA+_ATPase"/>
</dbReference>
<dbReference type="GO" id="GO:0005524">
    <property type="term" value="F:ATP binding"/>
    <property type="evidence" value="ECO:0007669"/>
    <property type="project" value="UniProtKB-KW"/>
</dbReference>
<dbReference type="Gene3D" id="3.40.50.300">
    <property type="entry name" value="P-loop containing nucleotide triphosphate hydrolases"/>
    <property type="match status" value="1"/>
</dbReference>
<dbReference type="InterPro" id="IPR058031">
    <property type="entry name" value="AAA_lid_NorR"/>
</dbReference>
<name>A0A7X6DMV7_9BACT</name>
<evidence type="ECO:0000256" key="4">
    <source>
        <dbReference type="ARBA" id="ARBA00023163"/>
    </source>
</evidence>
<dbReference type="Pfam" id="PF02954">
    <property type="entry name" value="HTH_8"/>
    <property type="match status" value="1"/>
</dbReference>
<dbReference type="Pfam" id="PF00158">
    <property type="entry name" value="Sigma54_activat"/>
    <property type="match status" value="1"/>
</dbReference>
<protein>
    <submittedName>
        <fullName evidence="8">Sigma-54-dependent Fis family transcriptional regulator</fullName>
    </submittedName>
</protein>
<evidence type="ECO:0000259" key="7">
    <source>
        <dbReference type="PROSITE" id="PS50110"/>
    </source>
</evidence>
<dbReference type="GO" id="GO:0043565">
    <property type="term" value="F:sequence-specific DNA binding"/>
    <property type="evidence" value="ECO:0007669"/>
    <property type="project" value="InterPro"/>
</dbReference>
<keyword evidence="4" id="KW-0804">Transcription</keyword>
<evidence type="ECO:0000313" key="9">
    <source>
        <dbReference type="Proteomes" id="UP000534783"/>
    </source>
</evidence>
<dbReference type="InterPro" id="IPR001789">
    <property type="entry name" value="Sig_transdc_resp-reg_receiver"/>
</dbReference>
<gene>
    <name evidence="8" type="ORF">MNODULE_05275</name>
</gene>
<evidence type="ECO:0000313" key="8">
    <source>
        <dbReference type="EMBL" id="NKE70153.1"/>
    </source>
</evidence>
<dbReference type="CDD" id="cd00009">
    <property type="entry name" value="AAA"/>
    <property type="match status" value="1"/>
</dbReference>
<evidence type="ECO:0000256" key="1">
    <source>
        <dbReference type="ARBA" id="ARBA00022741"/>
    </source>
</evidence>
<dbReference type="PROSITE" id="PS50045">
    <property type="entry name" value="SIGMA54_INTERACT_4"/>
    <property type="match status" value="1"/>
</dbReference>
<dbReference type="InterPro" id="IPR011006">
    <property type="entry name" value="CheY-like_superfamily"/>
</dbReference>
<dbReference type="RefSeq" id="WP_168058417.1">
    <property type="nucleotide sequence ID" value="NZ_VTOW01000001.1"/>
</dbReference>
<dbReference type="InterPro" id="IPR027417">
    <property type="entry name" value="P-loop_NTPase"/>
</dbReference>
<organism evidence="8 9">
    <name type="scientific">Candidatus Manganitrophus noduliformans</name>
    <dbReference type="NCBI Taxonomy" id="2606439"/>
    <lineage>
        <taxon>Bacteria</taxon>
        <taxon>Pseudomonadati</taxon>
        <taxon>Nitrospirota</taxon>
        <taxon>Nitrospiria</taxon>
        <taxon>Candidatus Troglogloeales</taxon>
        <taxon>Candidatus Manganitrophaceae</taxon>
        <taxon>Candidatus Manganitrophus</taxon>
    </lineage>
</organism>
<feature type="domain" description="Sigma-54 factor interaction" evidence="6">
    <location>
        <begin position="146"/>
        <end position="373"/>
    </location>
</feature>
<dbReference type="InterPro" id="IPR002197">
    <property type="entry name" value="HTH_Fis"/>
</dbReference>
<dbReference type="SUPFAM" id="SSF52540">
    <property type="entry name" value="P-loop containing nucleoside triphosphate hydrolases"/>
    <property type="match status" value="1"/>
</dbReference>
<feature type="domain" description="Response regulatory" evidence="7">
    <location>
        <begin position="4"/>
        <end position="120"/>
    </location>
</feature>
<keyword evidence="2" id="KW-0067">ATP-binding</keyword>
<dbReference type="EMBL" id="VTOW01000001">
    <property type="protein sequence ID" value="NKE70153.1"/>
    <property type="molecule type" value="Genomic_DNA"/>
</dbReference>
<evidence type="ECO:0000256" key="3">
    <source>
        <dbReference type="ARBA" id="ARBA00023015"/>
    </source>
</evidence>
<comment type="caution">
    <text evidence="5">Lacks conserved residue(s) required for the propagation of feature annotation.</text>
</comment>
<dbReference type="Gene3D" id="1.10.8.60">
    <property type="match status" value="1"/>
</dbReference>
<dbReference type="PROSITE" id="PS00688">
    <property type="entry name" value="SIGMA54_INTERACT_3"/>
    <property type="match status" value="1"/>
</dbReference>
<evidence type="ECO:0000256" key="5">
    <source>
        <dbReference type="PROSITE-ProRule" id="PRU00169"/>
    </source>
</evidence>
<dbReference type="GO" id="GO:0000160">
    <property type="term" value="P:phosphorelay signal transduction system"/>
    <property type="evidence" value="ECO:0007669"/>
    <property type="project" value="InterPro"/>
</dbReference>
<dbReference type="Pfam" id="PF00072">
    <property type="entry name" value="Response_reg"/>
    <property type="match status" value="1"/>
</dbReference>
<dbReference type="PROSITE" id="PS50110">
    <property type="entry name" value="RESPONSE_REGULATORY"/>
    <property type="match status" value="1"/>
</dbReference>
<dbReference type="AlphaFoldDB" id="A0A7X6DMV7"/>
<evidence type="ECO:0000256" key="2">
    <source>
        <dbReference type="ARBA" id="ARBA00022840"/>
    </source>
</evidence>
<dbReference type="InterPro" id="IPR009057">
    <property type="entry name" value="Homeodomain-like_sf"/>
</dbReference>
<evidence type="ECO:0000259" key="6">
    <source>
        <dbReference type="PROSITE" id="PS50045"/>
    </source>
</evidence>
<keyword evidence="3" id="KW-0805">Transcription regulation</keyword>
<dbReference type="SMART" id="SM00382">
    <property type="entry name" value="AAA"/>
    <property type="match status" value="1"/>
</dbReference>
<dbReference type="Gene3D" id="1.10.10.60">
    <property type="entry name" value="Homeodomain-like"/>
    <property type="match status" value="1"/>
</dbReference>
<dbReference type="SUPFAM" id="SSF46689">
    <property type="entry name" value="Homeodomain-like"/>
    <property type="match status" value="1"/>
</dbReference>
<accession>A0A7X6DMV7</accession>
<dbReference type="FunFam" id="3.40.50.300:FF:000006">
    <property type="entry name" value="DNA-binding transcriptional regulator NtrC"/>
    <property type="match status" value="1"/>
</dbReference>
<dbReference type="PANTHER" id="PTHR32071">
    <property type="entry name" value="TRANSCRIPTIONAL REGULATORY PROTEIN"/>
    <property type="match status" value="1"/>
</dbReference>
<keyword evidence="9" id="KW-1185">Reference proteome</keyword>
<keyword evidence="1" id="KW-0547">Nucleotide-binding</keyword>
<sequence>MNKSILIIEEDPAFCRIYRSILGRAGYDLLIASGRKSGLDLLTRKNPQGVFTEIKLSGGSEEGLYFIEEARRERPNLTIYVISRISGHDARAKALDQGAAEYIVKTSPDQIESRIREIVQKIDCEIRLKETVERDGGLEIGSGRRIIGKSPDMWRVYKLIQKVAENRSSALILGESGAGKELIARAIHTWKGEQTPFVSINCGFITKTLLESELFGVCENYPGLHNKKRLIGKLEVAGDGTLLLDEIGNMDVDLQVSLLRVLQEREFCPLGREKPLPLRAQVVASTNVDLKSAIDAGRFRNDLYYRLNVVSIVLPPLHQRKEDIPLLVQYYLDRHEKQFGRRVILPQAMDKLIEYHWPGNIRELFHALEQVLTTNSSPDLAPGYFDFLGSKSSTGQAETAPVDPSLNTGACRGENTFKQIKKNNLGTYKERLAEFQKLTLLTALEENRWNQTLAAKQLDLSRAYFSNLINKLGIKAESDSVRKNQQTVRKIEQAVRKI</sequence>